<name>A0ABP8YSJ5_9ACTN</name>
<evidence type="ECO:0000313" key="10">
    <source>
        <dbReference type="EMBL" id="GAA4737546.1"/>
    </source>
</evidence>
<keyword evidence="11" id="KW-1185">Reference proteome</keyword>
<gene>
    <name evidence="10" type="primary">folK</name>
    <name evidence="10" type="ORF">GCM10023217_00640</name>
</gene>
<dbReference type="PANTHER" id="PTHR43071">
    <property type="entry name" value="2-AMINO-4-HYDROXY-6-HYDROXYMETHYLDIHYDROPTERIDINE PYROPHOSPHOKINASE"/>
    <property type="match status" value="1"/>
</dbReference>
<organism evidence="10 11">
    <name type="scientific">Gordonia alkaliphila</name>
    <dbReference type="NCBI Taxonomy" id="1053547"/>
    <lineage>
        <taxon>Bacteria</taxon>
        <taxon>Bacillati</taxon>
        <taxon>Actinomycetota</taxon>
        <taxon>Actinomycetes</taxon>
        <taxon>Mycobacteriales</taxon>
        <taxon>Gordoniaceae</taxon>
        <taxon>Gordonia</taxon>
    </lineage>
</organism>
<comment type="caution">
    <text evidence="10">The sequence shown here is derived from an EMBL/GenBank/DDBJ whole genome shotgun (WGS) entry which is preliminary data.</text>
</comment>
<accession>A0ABP8YSJ5</accession>
<evidence type="ECO:0000256" key="6">
    <source>
        <dbReference type="ARBA" id="ARBA00022777"/>
    </source>
</evidence>
<evidence type="ECO:0000256" key="8">
    <source>
        <dbReference type="ARBA" id="ARBA00022909"/>
    </source>
</evidence>
<dbReference type="Proteomes" id="UP001500822">
    <property type="component" value="Unassembled WGS sequence"/>
</dbReference>
<evidence type="ECO:0000256" key="3">
    <source>
        <dbReference type="ARBA" id="ARBA00013253"/>
    </source>
</evidence>
<evidence type="ECO:0000259" key="9">
    <source>
        <dbReference type="PROSITE" id="PS00794"/>
    </source>
</evidence>
<dbReference type="EC" id="2.7.6.3" evidence="3"/>
<dbReference type="RefSeq" id="WP_345312012.1">
    <property type="nucleotide sequence ID" value="NZ_BAABIE010000001.1"/>
</dbReference>
<dbReference type="SUPFAM" id="SSF55083">
    <property type="entry name" value="6-hydroxymethyl-7,8-dihydropterin pyrophosphokinase, HPPK"/>
    <property type="match status" value="1"/>
</dbReference>
<dbReference type="NCBIfam" id="TIGR01498">
    <property type="entry name" value="folK"/>
    <property type="match status" value="1"/>
</dbReference>
<dbReference type="EMBL" id="BAABIE010000001">
    <property type="protein sequence ID" value="GAA4737546.1"/>
    <property type="molecule type" value="Genomic_DNA"/>
</dbReference>
<dbReference type="CDD" id="cd00483">
    <property type="entry name" value="HPPK"/>
    <property type="match status" value="1"/>
</dbReference>
<keyword evidence="5" id="KW-0547">Nucleotide-binding</keyword>
<dbReference type="Gene3D" id="3.30.70.560">
    <property type="entry name" value="7,8-Dihydro-6-hydroxymethylpterin-pyrophosphokinase HPPK"/>
    <property type="match status" value="1"/>
</dbReference>
<dbReference type="InterPro" id="IPR035907">
    <property type="entry name" value="Hppk_sf"/>
</dbReference>
<dbReference type="InterPro" id="IPR000550">
    <property type="entry name" value="Hppk"/>
</dbReference>
<evidence type="ECO:0000313" key="11">
    <source>
        <dbReference type="Proteomes" id="UP001500822"/>
    </source>
</evidence>
<keyword evidence="4" id="KW-0808">Transferase</keyword>
<feature type="domain" description="7,8-dihydro-6-hydroxymethylpterin-pyrophosphokinase" evidence="9">
    <location>
        <begin position="90"/>
        <end position="101"/>
    </location>
</feature>
<keyword evidence="7" id="KW-0067">ATP-binding</keyword>
<dbReference type="Pfam" id="PF01288">
    <property type="entry name" value="HPPK"/>
    <property type="match status" value="1"/>
</dbReference>
<evidence type="ECO:0000256" key="5">
    <source>
        <dbReference type="ARBA" id="ARBA00022741"/>
    </source>
</evidence>
<reference evidence="11" key="1">
    <citation type="journal article" date="2019" name="Int. J. Syst. Evol. Microbiol.">
        <title>The Global Catalogue of Microorganisms (GCM) 10K type strain sequencing project: providing services to taxonomists for standard genome sequencing and annotation.</title>
        <authorList>
            <consortium name="The Broad Institute Genomics Platform"/>
            <consortium name="The Broad Institute Genome Sequencing Center for Infectious Disease"/>
            <person name="Wu L."/>
            <person name="Ma J."/>
        </authorList>
    </citation>
    <scope>NUCLEOTIDE SEQUENCE [LARGE SCALE GENOMIC DNA]</scope>
    <source>
        <strain evidence="11">JCM 18077</strain>
    </source>
</reference>
<keyword evidence="6" id="KW-0418">Kinase</keyword>
<evidence type="ECO:0000256" key="7">
    <source>
        <dbReference type="ARBA" id="ARBA00022840"/>
    </source>
</evidence>
<comment type="catalytic activity">
    <reaction evidence="1">
        <text>6-hydroxymethyl-7,8-dihydropterin + ATP = (7,8-dihydropterin-6-yl)methyl diphosphate + AMP + H(+)</text>
        <dbReference type="Rhea" id="RHEA:11412"/>
        <dbReference type="ChEBI" id="CHEBI:15378"/>
        <dbReference type="ChEBI" id="CHEBI:30616"/>
        <dbReference type="ChEBI" id="CHEBI:44841"/>
        <dbReference type="ChEBI" id="CHEBI:72950"/>
        <dbReference type="ChEBI" id="CHEBI:456215"/>
        <dbReference type="EC" id="2.7.6.3"/>
    </reaction>
</comment>
<protein>
    <recommendedName>
        <fullName evidence="3">2-amino-4-hydroxy-6-hydroxymethyldihydropteridine diphosphokinase</fullName>
        <ecNumber evidence="3">2.7.6.3</ecNumber>
    </recommendedName>
</protein>
<keyword evidence="8" id="KW-0289">Folate biosynthesis</keyword>
<comment type="pathway">
    <text evidence="2">Cofactor biosynthesis; tetrahydrofolate biosynthesis; 2-amino-4-hydroxy-6-hydroxymethyl-7,8-dihydropteridine diphosphate from 7,8-dihydroneopterin triphosphate: step 4/4.</text>
</comment>
<evidence type="ECO:0000256" key="1">
    <source>
        <dbReference type="ARBA" id="ARBA00000198"/>
    </source>
</evidence>
<dbReference type="PROSITE" id="PS00794">
    <property type="entry name" value="HPPK"/>
    <property type="match status" value="1"/>
</dbReference>
<evidence type="ECO:0000256" key="2">
    <source>
        <dbReference type="ARBA" id="ARBA00005051"/>
    </source>
</evidence>
<evidence type="ECO:0000256" key="4">
    <source>
        <dbReference type="ARBA" id="ARBA00022679"/>
    </source>
</evidence>
<dbReference type="PANTHER" id="PTHR43071:SF1">
    <property type="entry name" value="2-AMINO-4-HYDROXY-6-HYDROXYMETHYLDIHYDROPTERIDINE PYROPHOSPHOKINASE"/>
    <property type="match status" value="1"/>
</dbReference>
<sequence>MTGRPGASRVVLSVGANLAERDARLASVIAALGDRLVAASDVYTTAPWGGVHQDDFLNQTLIAEADLSPADWLAFCHDCERAADRTREVRWGPRTLDVDVISVEVDGVAVRSDDPDLTLPHPRAAERAFVLVPWLQIEPDARLWTPTGERAVTDLLEALPATERSGVRRAEATR</sequence>
<proteinExistence type="predicted"/>